<organism evidence="1 2">
    <name type="scientific">Dictyocaulus viviparus</name>
    <name type="common">Bovine lungworm</name>
    <dbReference type="NCBI Taxonomy" id="29172"/>
    <lineage>
        <taxon>Eukaryota</taxon>
        <taxon>Metazoa</taxon>
        <taxon>Ecdysozoa</taxon>
        <taxon>Nematoda</taxon>
        <taxon>Chromadorea</taxon>
        <taxon>Rhabditida</taxon>
        <taxon>Rhabditina</taxon>
        <taxon>Rhabditomorpha</taxon>
        <taxon>Strongyloidea</taxon>
        <taxon>Metastrongylidae</taxon>
        <taxon>Dictyocaulus</taxon>
    </lineage>
</organism>
<reference evidence="1 2" key="1">
    <citation type="submission" date="2013-11" db="EMBL/GenBank/DDBJ databases">
        <title>Draft genome of the bovine lungworm Dictyocaulus viviparus.</title>
        <authorList>
            <person name="Mitreva M."/>
        </authorList>
    </citation>
    <scope>NUCLEOTIDE SEQUENCE [LARGE SCALE GENOMIC DNA]</scope>
    <source>
        <strain evidence="1 2">HannoverDv2000</strain>
    </source>
</reference>
<evidence type="ECO:0000313" key="1">
    <source>
        <dbReference type="EMBL" id="KJH51768.1"/>
    </source>
</evidence>
<sequence length="128" mass="14279">MTTSFFVQISSSKIHSEAKIPFDLSGTLFIIDVFERSSIPSSLTASRLREDATAQLSLFRLSEMKVISAITLWNGEELLHSHLAKIQEEEFSCPHSISKRDKTVHVAFSSLRPHGGQLSGIGRTLFPY</sequence>
<name>A0A0D8Y4J3_DICVI</name>
<accession>A0A0D8Y4J3</accession>
<gene>
    <name evidence="1" type="ORF">DICVIV_02080</name>
</gene>
<protein>
    <submittedName>
        <fullName evidence="1">Uncharacterized protein</fullName>
    </submittedName>
</protein>
<keyword evidence="2" id="KW-1185">Reference proteome</keyword>
<dbReference type="Proteomes" id="UP000053766">
    <property type="component" value="Unassembled WGS sequence"/>
</dbReference>
<evidence type="ECO:0000313" key="2">
    <source>
        <dbReference type="Proteomes" id="UP000053766"/>
    </source>
</evidence>
<proteinExistence type="predicted"/>
<dbReference type="EMBL" id="KN716177">
    <property type="protein sequence ID" value="KJH51768.1"/>
    <property type="molecule type" value="Genomic_DNA"/>
</dbReference>
<dbReference type="AlphaFoldDB" id="A0A0D8Y4J3"/>
<reference evidence="2" key="2">
    <citation type="journal article" date="2016" name="Sci. Rep.">
        <title>Dictyocaulus viviparus genome, variome and transcriptome elucidate lungworm biology and support future intervention.</title>
        <authorList>
            <person name="McNulty S.N."/>
            <person name="Strube C."/>
            <person name="Rosa B.A."/>
            <person name="Martin J.C."/>
            <person name="Tyagi R."/>
            <person name="Choi Y.J."/>
            <person name="Wang Q."/>
            <person name="Hallsworth Pepin K."/>
            <person name="Zhang X."/>
            <person name="Ozersky P."/>
            <person name="Wilson R.K."/>
            <person name="Sternberg P.W."/>
            <person name="Gasser R.B."/>
            <person name="Mitreva M."/>
        </authorList>
    </citation>
    <scope>NUCLEOTIDE SEQUENCE [LARGE SCALE GENOMIC DNA]</scope>
    <source>
        <strain evidence="2">HannoverDv2000</strain>
    </source>
</reference>